<dbReference type="AlphaFoldDB" id="A0A090IPR0"/>
<proteinExistence type="inferred from homology"/>
<dbReference type="Proteomes" id="UP000032427">
    <property type="component" value="Chromosome 1"/>
</dbReference>
<evidence type="ECO:0000256" key="1">
    <source>
        <dbReference type="ARBA" id="ARBA00000971"/>
    </source>
</evidence>
<dbReference type="EMBL" id="LN554846">
    <property type="protein sequence ID" value="CED72502.1"/>
    <property type="molecule type" value="Genomic_DNA"/>
</dbReference>
<dbReference type="PROSITE" id="PS50059">
    <property type="entry name" value="FKBP_PPIASE"/>
    <property type="match status" value="1"/>
</dbReference>
<dbReference type="GO" id="GO:0003755">
    <property type="term" value="F:peptidyl-prolyl cis-trans isomerase activity"/>
    <property type="evidence" value="ECO:0007669"/>
    <property type="project" value="UniProtKB-UniRule"/>
</dbReference>
<dbReference type="OrthoDB" id="9814548at2"/>
<sequence>MKSIFKVSLLAATVAFVVGCQKEEAPKTEATTLPATVEASVEGATASTFASEDEKAGYAIGASLAKYLNSNLEKQTELGLDLKKADVLAGVTDVFNGKERLTDEEIQGALQALDQRVAEIAQQKAAAESEANIKAGADYRAEFEKQDGVMKTESGLLYQVETPAEGPKPKATDTVVVHYSGTLIDGTKFDSSYDRNQPATFPLNAVIPGWTEGVQLMNVGSKYKFVIPAELGYGAQGNQAIPANSTLVFDVELLEIKDAEKPAK</sequence>
<dbReference type="PANTHER" id="PTHR43811:SF19">
    <property type="entry name" value="39 KDA FK506-BINDING NUCLEAR PROTEIN"/>
    <property type="match status" value="1"/>
</dbReference>
<evidence type="ECO:0000313" key="9">
    <source>
        <dbReference type="Proteomes" id="UP000032427"/>
    </source>
</evidence>
<dbReference type="PANTHER" id="PTHR43811">
    <property type="entry name" value="FKBP-TYPE PEPTIDYL-PROLYL CIS-TRANS ISOMERASE FKPA"/>
    <property type="match status" value="1"/>
</dbReference>
<organism evidence="8 9">
    <name type="scientific">Aliivibrio wodanis</name>
    <dbReference type="NCBI Taxonomy" id="80852"/>
    <lineage>
        <taxon>Bacteria</taxon>
        <taxon>Pseudomonadati</taxon>
        <taxon>Pseudomonadota</taxon>
        <taxon>Gammaproteobacteria</taxon>
        <taxon>Vibrionales</taxon>
        <taxon>Vibrionaceae</taxon>
        <taxon>Aliivibrio</taxon>
    </lineage>
</organism>
<dbReference type="Pfam" id="PF01346">
    <property type="entry name" value="FKBP_N"/>
    <property type="match status" value="1"/>
</dbReference>
<reference evidence="9" key="1">
    <citation type="submission" date="2014-09" db="EMBL/GenBank/DDBJ databases">
        <authorList>
            <person name="Hjerde E."/>
        </authorList>
    </citation>
    <scope>NUCLEOTIDE SEQUENCE [LARGE SCALE GENOMIC DNA]</scope>
    <source>
        <strain evidence="9">06/09/139</strain>
    </source>
</reference>
<dbReference type="EC" id="5.2.1.8" evidence="6"/>
<accession>A0A090IPR0</accession>
<evidence type="ECO:0000313" key="8">
    <source>
        <dbReference type="EMBL" id="CED72502.1"/>
    </source>
</evidence>
<dbReference type="InterPro" id="IPR046357">
    <property type="entry name" value="PPIase_dom_sf"/>
</dbReference>
<comment type="similarity">
    <text evidence="2 6">Belongs to the FKBP-type PPIase family.</text>
</comment>
<keyword evidence="9" id="KW-1185">Reference proteome</keyword>
<dbReference type="KEGG" id="awd:AWOD_I_2450"/>
<dbReference type="GO" id="GO:0006457">
    <property type="term" value="P:protein folding"/>
    <property type="evidence" value="ECO:0007669"/>
    <property type="project" value="InterPro"/>
</dbReference>
<dbReference type="PROSITE" id="PS51257">
    <property type="entry name" value="PROKAR_LIPOPROTEIN"/>
    <property type="match status" value="1"/>
</dbReference>
<evidence type="ECO:0000256" key="4">
    <source>
        <dbReference type="ARBA" id="ARBA00023235"/>
    </source>
</evidence>
<dbReference type="SUPFAM" id="SSF54534">
    <property type="entry name" value="FKBP-like"/>
    <property type="match status" value="1"/>
</dbReference>
<dbReference type="FunFam" id="3.10.50.40:FF:000006">
    <property type="entry name" value="Peptidyl-prolyl cis-trans isomerase"/>
    <property type="match status" value="1"/>
</dbReference>
<feature type="domain" description="PPIase FKBP-type" evidence="7">
    <location>
        <begin position="172"/>
        <end position="257"/>
    </location>
</feature>
<evidence type="ECO:0000256" key="3">
    <source>
        <dbReference type="ARBA" id="ARBA00023110"/>
    </source>
</evidence>
<evidence type="ECO:0000256" key="2">
    <source>
        <dbReference type="ARBA" id="ARBA00006577"/>
    </source>
</evidence>
<gene>
    <name evidence="8" type="primary">fkpA</name>
    <name evidence="8" type="ORF">AWOD_I_2450</name>
</gene>
<dbReference type="HOGENOM" id="CLU_013615_0_2_6"/>
<dbReference type="Gene3D" id="1.10.287.460">
    <property type="entry name" value="Peptidyl-prolyl cis-trans isomerase, FKBP-type, N-terminal domain"/>
    <property type="match status" value="1"/>
</dbReference>
<dbReference type="GeneID" id="28542042"/>
<dbReference type="InterPro" id="IPR036944">
    <property type="entry name" value="PPIase_FKBP_N_sf"/>
</dbReference>
<dbReference type="NCBIfam" id="NF008150">
    <property type="entry name" value="PRK10902.1"/>
    <property type="match status" value="1"/>
</dbReference>
<dbReference type="InterPro" id="IPR001179">
    <property type="entry name" value="PPIase_FKBP_dom"/>
</dbReference>
<dbReference type="STRING" id="80852.AWOD_I_2450"/>
<evidence type="ECO:0000256" key="6">
    <source>
        <dbReference type="RuleBase" id="RU003915"/>
    </source>
</evidence>
<dbReference type="Pfam" id="PF00254">
    <property type="entry name" value="FKBP_C"/>
    <property type="match status" value="1"/>
</dbReference>
<evidence type="ECO:0000259" key="7">
    <source>
        <dbReference type="PROSITE" id="PS50059"/>
    </source>
</evidence>
<dbReference type="InterPro" id="IPR000774">
    <property type="entry name" value="PPIase_FKBP_N"/>
</dbReference>
<keyword evidence="4 5" id="KW-0413">Isomerase</keyword>
<protein>
    <recommendedName>
        <fullName evidence="6">Peptidyl-prolyl cis-trans isomerase</fullName>
        <ecNumber evidence="6">5.2.1.8</ecNumber>
    </recommendedName>
</protein>
<dbReference type="PATRIC" id="fig|80852.17.peg.2537"/>
<evidence type="ECO:0000256" key="5">
    <source>
        <dbReference type="PROSITE-ProRule" id="PRU00277"/>
    </source>
</evidence>
<keyword evidence="3 5" id="KW-0697">Rotamase</keyword>
<name>A0A090IPR0_9GAMM</name>
<comment type="catalytic activity">
    <reaction evidence="1 5 6">
        <text>[protein]-peptidylproline (omega=180) = [protein]-peptidylproline (omega=0)</text>
        <dbReference type="Rhea" id="RHEA:16237"/>
        <dbReference type="Rhea" id="RHEA-COMP:10747"/>
        <dbReference type="Rhea" id="RHEA-COMP:10748"/>
        <dbReference type="ChEBI" id="CHEBI:83833"/>
        <dbReference type="ChEBI" id="CHEBI:83834"/>
        <dbReference type="EC" id="5.2.1.8"/>
    </reaction>
</comment>
<dbReference type="Gene3D" id="3.10.50.40">
    <property type="match status" value="1"/>
</dbReference>